<evidence type="ECO:0000313" key="3">
    <source>
        <dbReference type="Proteomes" id="UP000184383"/>
    </source>
</evidence>
<dbReference type="VEuPathDB" id="FungiDB:ASPWEDRAFT_168638"/>
<feature type="region of interest" description="Disordered" evidence="1">
    <location>
        <begin position="1"/>
        <end position="21"/>
    </location>
</feature>
<feature type="compositionally biased region" description="Basic residues" evidence="1">
    <location>
        <begin position="7"/>
        <end position="20"/>
    </location>
</feature>
<reference evidence="3" key="1">
    <citation type="journal article" date="2017" name="Genome Biol.">
        <title>Comparative genomics reveals high biological diversity and specific adaptations in the industrially and medically important fungal genus Aspergillus.</title>
        <authorList>
            <person name="de Vries R.P."/>
            <person name="Riley R."/>
            <person name="Wiebenga A."/>
            <person name="Aguilar-Osorio G."/>
            <person name="Amillis S."/>
            <person name="Uchima C.A."/>
            <person name="Anderluh G."/>
            <person name="Asadollahi M."/>
            <person name="Askin M."/>
            <person name="Barry K."/>
            <person name="Battaglia E."/>
            <person name="Bayram O."/>
            <person name="Benocci T."/>
            <person name="Braus-Stromeyer S.A."/>
            <person name="Caldana C."/>
            <person name="Canovas D."/>
            <person name="Cerqueira G.C."/>
            <person name="Chen F."/>
            <person name="Chen W."/>
            <person name="Choi C."/>
            <person name="Clum A."/>
            <person name="Dos Santos R.A."/>
            <person name="Damasio A.R."/>
            <person name="Diallinas G."/>
            <person name="Emri T."/>
            <person name="Fekete E."/>
            <person name="Flipphi M."/>
            <person name="Freyberg S."/>
            <person name="Gallo A."/>
            <person name="Gournas C."/>
            <person name="Habgood R."/>
            <person name="Hainaut M."/>
            <person name="Harispe M.L."/>
            <person name="Henrissat B."/>
            <person name="Hilden K.S."/>
            <person name="Hope R."/>
            <person name="Hossain A."/>
            <person name="Karabika E."/>
            <person name="Karaffa L."/>
            <person name="Karanyi Z."/>
            <person name="Krasevec N."/>
            <person name="Kuo A."/>
            <person name="Kusch H."/>
            <person name="LaButti K."/>
            <person name="Lagendijk E.L."/>
            <person name="Lapidus A."/>
            <person name="Levasseur A."/>
            <person name="Lindquist E."/>
            <person name="Lipzen A."/>
            <person name="Logrieco A.F."/>
            <person name="MacCabe A."/>
            <person name="Maekelae M.R."/>
            <person name="Malavazi I."/>
            <person name="Melin P."/>
            <person name="Meyer V."/>
            <person name="Mielnichuk N."/>
            <person name="Miskei M."/>
            <person name="Molnar A.P."/>
            <person name="Mule G."/>
            <person name="Ngan C.Y."/>
            <person name="Orejas M."/>
            <person name="Orosz E."/>
            <person name="Ouedraogo J.P."/>
            <person name="Overkamp K.M."/>
            <person name="Park H.-S."/>
            <person name="Perrone G."/>
            <person name="Piumi F."/>
            <person name="Punt P.J."/>
            <person name="Ram A.F."/>
            <person name="Ramon A."/>
            <person name="Rauscher S."/>
            <person name="Record E."/>
            <person name="Riano-Pachon D.M."/>
            <person name="Robert V."/>
            <person name="Roehrig J."/>
            <person name="Ruller R."/>
            <person name="Salamov A."/>
            <person name="Salih N.S."/>
            <person name="Samson R.A."/>
            <person name="Sandor E."/>
            <person name="Sanguinetti M."/>
            <person name="Schuetze T."/>
            <person name="Sepcic K."/>
            <person name="Shelest E."/>
            <person name="Sherlock G."/>
            <person name="Sophianopoulou V."/>
            <person name="Squina F.M."/>
            <person name="Sun H."/>
            <person name="Susca A."/>
            <person name="Todd R.B."/>
            <person name="Tsang A."/>
            <person name="Unkles S.E."/>
            <person name="van de Wiele N."/>
            <person name="van Rossen-Uffink D."/>
            <person name="Oliveira J.V."/>
            <person name="Vesth T.C."/>
            <person name="Visser J."/>
            <person name="Yu J.-H."/>
            <person name="Zhou M."/>
            <person name="Andersen M.R."/>
            <person name="Archer D.B."/>
            <person name="Baker S.E."/>
            <person name="Benoit I."/>
            <person name="Brakhage A.A."/>
            <person name="Braus G.H."/>
            <person name="Fischer R."/>
            <person name="Frisvad J.C."/>
            <person name="Goldman G.H."/>
            <person name="Houbraken J."/>
            <person name="Oakley B."/>
            <person name="Pocsi I."/>
            <person name="Scazzocchio C."/>
            <person name="Seiboth B."/>
            <person name="vanKuyk P.A."/>
            <person name="Wortman J."/>
            <person name="Dyer P.S."/>
            <person name="Grigoriev I.V."/>
        </authorList>
    </citation>
    <scope>NUCLEOTIDE SEQUENCE [LARGE SCALE GENOMIC DNA]</scope>
    <source>
        <strain evidence="3">DTO 134E9</strain>
    </source>
</reference>
<dbReference type="EMBL" id="KV878210">
    <property type="protein sequence ID" value="OJJ38750.1"/>
    <property type="molecule type" value="Genomic_DNA"/>
</dbReference>
<dbReference type="STRING" id="1073089.A0A1L9RUZ6"/>
<organism evidence="2 3">
    <name type="scientific">Aspergillus wentii DTO 134E9</name>
    <dbReference type="NCBI Taxonomy" id="1073089"/>
    <lineage>
        <taxon>Eukaryota</taxon>
        <taxon>Fungi</taxon>
        <taxon>Dikarya</taxon>
        <taxon>Ascomycota</taxon>
        <taxon>Pezizomycotina</taxon>
        <taxon>Eurotiomycetes</taxon>
        <taxon>Eurotiomycetidae</taxon>
        <taxon>Eurotiales</taxon>
        <taxon>Aspergillaceae</taxon>
        <taxon>Aspergillus</taxon>
        <taxon>Aspergillus subgen. Cremei</taxon>
    </lineage>
</organism>
<protein>
    <recommendedName>
        <fullName evidence="4">NADP-dependent oxidoreductase domain-containing protein</fullName>
    </recommendedName>
</protein>
<dbReference type="OrthoDB" id="416253at2759"/>
<gene>
    <name evidence="2" type="ORF">ASPWEDRAFT_168638</name>
</gene>
<keyword evidence="3" id="KW-1185">Reference proteome</keyword>
<dbReference type="GeneID" id="63746170"/>
<sequence length="167" mass="18902">MGQHGSPRQRRTSKKYRGRQFQHPTFARPALRDAYSSIRATNRASSLARLETVTRVRPGQGIAITAYCSFRPTSSVAGKSTAATKYTSLLQHGLIQELQSTSQVLLRWVTQRGIAIISKSRDEERMRLNLDGEWKLRDEEIERISSLDAGVRFNDPVDHGFDVPVFE</sequence>
<evidence type="ECO:0008006" key="4">
    <source>
        <dbReference type="Google" id="ProtNLM"/>
    </source>
</evidence>
<name>A0A1L9RUZ6_ASPWE</name>
<dbReference type="RefSeq" id="XP_040692426.1">
    <property type="nucleotide sequence ID" value="XM_040830322.1"/>
</dbReference>
<accession>A0A1L9RUZ6</accession>
<evidence type="ECO:0000256" key="1">
    <source>
        <dbReference type="SAM" id="MobiDB-lite"/>
    </source>
</evidence>
<evidence type="ECO:0000313" key="2">
    <source>
        <dbReference type="EMBL" id="OJJ38750.1"/>
    </source>
</evidence>
<dbReference type="Gene3D" id="3.20.20.100">
    <property type="entry name" value="NADP-dependent oxidoreductase domain"/>
    <property type="match status" value="1"/>
</dbReference>
<proteinExistence type="predicted"/>
<dbReference type="InterPro" id="IPR036812">
    <property type="entry name" value="NAD(P)_OxRdtase_dom_sf"/>
</dbReference>
<dbReference type="SUPFAM" id="SSF51430">
    <property type="entry name" value="NAD(P)-linked oxidoreductase"/>
    <property type="match status" value="1"/>
</dbReference>
<dbReference type="Proteomes" id="UP000184383">
    <property type="component" value="Unassembled WGS sequence"/>
</dbReference>
<dbReference type="AlphaFoldDB" id="A0A1L9RUZ6"/>